<protein>
    <submittedName>
        <fullName evidence="1">Uncharacterized protein</fullName>
    </submittedName>
</protein>
<comment type="caution">
    <text evidence="1">The sequence shown here is derived from an EMBL/GenBank/DDBJ whole genome shotgun (WGS) entry which is preliminary data.</text>
</comment>
<dbReference type="EMBL" id="UJRG01000034">
    <property type="protein sequence ID" value="SWT22999.1"/>
    <property type="molecule type" value="Genomic_DNA"/>
</dbReference>
<proteinExistence type="predicted"/>
<gene>
    <name evidence="1" type="ORF">SAMEA3729652_05058</name>
</gene>
<dbReference type="Proteomes" id="UP000258798">
    <property type="component" value="Unassembled WGS sequence"/>
</dbReference>
<reference evidence="1 2" key="1">
    <citation type="submission" date="2018-08" db="EMBL/GenBank/DDBJ databases">
        <authorList>
            <consortium name="Pathogen Informatics"/>
        </authorList>
    </citation>
    <scope>NUCLEOTIDE SEQUENCE [LARGE SCALE GENOMIC DNA]</scope>
    <source>
        <strain evidence="1 2">EuSCAPE_TR125</strain>
    </source>
</reference>
<evidence type="ECO:0000313" key="2">
    <source>
        <dbReference type="Proteomes" id="UP000258798"/>
    </source>
</evidence>
<organism evidence="1 2">
    <name type="scientific">Klebsiella pneumoniae</name>
    <dbReference type="NCBI Taxonomy" id="573"/>
    <lineage>
        <taxon>Bacteria</taxon>
        <taxon>Pseudomonadati</taxon>
        <taxon>Pseudomonadota</taxon>
        <taxon>Gammaproteobacteria</taxon>
        <taxon>Enterobacterales</taxon>
        <taxon>Enterobacteriaceae</taxon>
        <taxon>Klebsiella/Raoultella group</taxon>
        <taxon>Klebsiella</taxon>
        <taxon>Klebsiella pneumoniae complex</taxon>
    </lineage>
</organism>
<evidence type="ECO:0000313" key="1">
    <source>
        <dbReference type="EMBL" id="SWT22999.1"/>
    </source>
</evidence>
<sequence length="141" mass="15986">MLLAIELYGVFDNGTALFKPRRKFIFNGLNIQGRFFDHFIGVKNPLFQPAQVGPRLCIPHLFFLHVVQSITAISQFAGRTYCTLAIVKGNTQTGSFSCNFRFRHTVYPCSYVLSLRAPVPPRPPGKFFPADNPENDLVQHR</sequence>
<name>A0AAX2NHJ1_KLEPN</name>
<dbReference type="AlphaFoldDB" id="A0AAX2NHJ1"/>
<accession>A0AAX2NHJ1</accession>